<dbReference type="GeneID" id="68349185"/>
<keyword evidence="2" id="KW-1133">Transmembrane helix</keyword>
<feature type="compositionally biased region" description="Polar residues" evidence="1">
    <location>
        <begin position="160"/>
        <end position="176"/>
    </location>
</feature>
<comment type="caution">
    <text evidence="3">The sequence shown here is derived from an EMBL/GenBank/DDBJ whole genome shotgun (WGS) entry which is preliminary data.</text>
</comment>
<dbReference type="AlphaFoldDB" id="A0A9P8SMK2"/>
<feature type="transmembrane region" description="Helical" evidence="2">
    <location>
        <begin position="348"/>
        <end position="368"/>
    </location>
</feature>
<dbReference type="EMBL" id="JAIZPD010000001">
    <property type="protein sequence ID" value="KAH0967414.1"/>
    <property type="molecule type" value="Genomic_DNA"/>
</dbReference>
<dbReference type="Proteomes" id="UP000824596">
    <property type="component" value="Unassembled WGS sequence"/>
</dbReference>
<evidence type="ECO:0000313" key="4">
    <source>
        <dbReference type="Proteomes" id="UP000824596"/>
    </source>
</evidence>
<feature type="region of interest" description="Disordered" evidence="1">
    <location>
        <begin position="126"/>
        <end position="212"/>
    </location>
</feature>
<keyword evidence="2" id="KW-0472">Membrane</keyword>
<accession>A0A9P8SMK2</accession>
<dbReference type="OrthoDB" id="4721035at2759"/>
<evidence type="ECO:0000256" key="1">
    <source>
        <dbReference type="SAM" id="MobiDB-lite"/>
    </source>
</evidence>
<sequence>MAANKTDAPDVADPLRSHLLAEDITASPQTALPPRGPPDRQNFPGHDACHPMPLATGPLESIALGDDAPSPASPPLATNELGILSRKNTLWPSVAAVSSAEASISPTESPPLTGASLGGFSIGSPTMSSAAASPRIGLLSRRHRQPTTVLERVKTVFSRRATSSHETGSEPLQPSAGSEGLQGVSDRSDVEAEAGQGLGQGGGGESDGESDEAMFKKKFAEAPTYCSSKRNVQTPRNGPPSIVMIGLSFISTAMSIGWLWVAGTRPRYGHVISSSGFMLPATATILATLVSRSIELISATVVISCVGQILSQRSANQPERGMTLAEMTMRNWILQPGTIITGYGKLKYTIFTVLGLPCLLAAVAITLYTPASDALVSPKLLLGKWQSRELVGLVRSSYANTMYAKRTCPYMFREDIDKHAPESCLNVQFSGQSYRNLQGFMERWMSISGSVSGNSFGYEGDLAQRPVGTNLLYDNTTMTGVWIETEHANVTGKFEEHQRIVNNVTMAMPHPGVYAAATSRTNGILQPDDLDSMGEYSIRASVVSPTINVMCVNMSRDELAPLVYTEWPRSRTRTTGVGNQTKGLDDWAGDVPRFVEGPRARYLNRTVVDDIFRWGPKYERWPPAFQFYPADYNLAINASGYKSDALYLLAKRVNMTSYTLCETRSWLSPKCSTHFNISGTAGANMWAHCEDAEDPNAYRRWVKEDPNGDGKWGVPDKDWKHLAEQWRLSMDLNGGSYNNNASNARILTQLALDEHELPSDLPSLAEAVAVFGSSMLVIGSVDTPFRHNWTFTAPDNVLEAPGLPQRFHASIISKEYQSGDIKPWKRWFYLVLAVVPVVNVCCLAYFSWHRRIMTDFTEPVNVFALAMNSPPSSQIKGSCGGGPQEHHFMVPWRVTHIKGANHYFFESANERPWSEKHKEQVASAAKEYGQVPGSNARKLRLRRGWL</sequence>
<reference evidence="3" key="1">
    <citation type="submission" date="2021-09" db="EMBL/GenBank/DDBJ databases">
        <title>A high-quality genome of the endoparasitic fungus Hirsutella rhossiliensis with a comparison of Hirsutella genomes reveals transposable elements contributing to genome size variation.</title>
        <authorList>
            <person name="Lin R."/>
            <person name="Jiao Y."/>
            <person name="Sun X."/>
            <person name="Ling J."/>
            <person name="Xie B."/>
            <person name="Cheng X."/>
        </authorList>
    </citation>
    <scope>NUCLEOTIDE SEQUENCE</scope>
    <source>
        <strain evidence="3">HR02</strain>
    </source>
</reference>
<feature type="transmembrane region" description="Helical" evidence="2">
    <location>
        <begin position="242"/>
        <end position="261"/>
    </location>
</feature>
<organism evidence="3 4">
    <name type="scientific">Hirsutella rhossiliensis</name>
    <dbReference type="NCBI Taxonomy" id="111463"/>
    <lineage>
        <taxon>Eukaryota</taxon>
        <taxon>Fungi</taxon>
        <taxon>Dikarya</taxon>
        <taxon>Ascomycota</taxon>
        <taxon>Pezizomycotina</taxon>
        <taxon>Sordariomycetes</taxon>
        <taxon>Hypocreomycetidae</taxon>
        <taxon>Hypocreales</taxon>
        <taxon>Ophiocordycipitaceae</taxon>
        <taxon>Hirsutella</taxon>
    </lineage>
</organism>
<keyword evidence="2" id="KW-0812">Transmembrane</keyword>
<feature type="region of interest" description="Disordered" evidence="1">
    <location>
        <begin position="1"/>
        <end position="77"/>
    </location>
</feature>
<dbReference type="RefSeq" id="XP_044724927.1">
    <property type="nucleotide sequence ID" value="XM_044858527.1"/>
</dbReference>
<evidence type="ECO:0000256" key="2">
    <source>
        <dbReference type="SAM" id="Phobius"/>
    </source>
</evidence>
<protein>
    <submittedName>
        <fullName evidence="3">Mcm2 3 5 family protein</fullName>
    </submittedName>
</protein>
<keyword evidence="4" id="KW-1185">Reference proteome</keyword>
<gene>
    <name evidence="3" type="ORF">HRG_00056</name>
</gene>
<feature type="transmembrane region" description="Helical" evidence="2">
    <location>
        <begin position="268"/>
        <end position="287"/>
    </location>
</feature>
<feature type="compositionally biased region" description="Gly residues" evidence="1">
    <location>
        <begin position="196"/>
        <end position="205"/>
    </location>
</feature>
<name>A0A9P8SMK2_9HYPO</name>
<feature type="transmembrane region" description="Helical" evidence="2">
    <location>
        <begin position="827"/>
        <end position="846"/>
    </location>
</feature>
<proteinExistence type="predicted"/>
<evidence type="ECO:0000313" key="3">
    <source>
        <dbReference type="EMBL" id="KAH0967414.1"/>
    </source>
</evidence>